<accession>A0ABT5ZMR1</accession>
<gene>
    <name evidence="2" type="ORF">P3G67_18160</name>
</gene>
<dbReference type="EMBL" id="JARJBC010000010">
    <property type="protein sequence ID" value="MDF3291122.1"/>
    <property type="molecule type" value="Genomic_DNA"/>
</dbReference>
<evidence type="ECO:0000313" key="3">
    <source>
        <dbReference type="Proteomes" id="UP001216579"/>
    </source>
</evidence>
<keyword evidence="1" id="KW-0732">Signal</keyword>
<reference evidence="2 3" key="1">
    <citation type="submission" date="2023-03" db="EMBL/GenBank/DDBJ databases">
        <title>Draft genome sequence of Streptomyces sp. RB6PN23 isolated from peat swamp forest in Thailand.</title>
        <authorList>
            <person name="Klaysubun C."/>
            <person name="Duangmal K."/>
        </authorList>
    </citation>
    <scope>NUCLEOTIDE SEQUENCE [LARGE SCALE GENOMIC DNA]</scope>
    <source>
        <strain evidence="2 3">RB6PN23</strain>
    </source>
</reference>
<evidence type="ECO:0000256" key="1">
    <source>
        <dbReference type="SAM" id="SignalP"/>
    </source>
</evidence>
<name>A0ABT5ZMR1_9ACTN</name>
<evidence type="ECO:0000313" key="2">
    <source>
        <dbReference type="EMBL" id="MDF3291122.1"/>
    </source>
</evidence>
<protein>
    <submittedName>
        <fullName evidence="2">Uncharacterized protein</fullName>
    </submittedName>
</protein>
<dbReference type="RefSeq" id="WP_276094380.1">
    <property type="nucleotide sequence ID" value="NZ_JARJBC010000010.1"/>
</dbReference>
<dbReference type="Proteomes" id="UP001216579">
    <property type="component" value="Unassembled WGS sequence"/>
</dbReference>
<feature type="chain" id="PRO_5046193451" evidence="1">
    <location>
        <begin position="39"/>
        <end position="285"/>
    </location>
</feature>
<feature type="signal peptide" evidence="1">
    <location>
        <begin position="1"/>
        <end position="38"/>
    </location>
</feature>
<organism evidence="2 3">
    <name type="scientific">Streptomyces silvisoli</name>
    <dbReference type="NCBI Taxonomy" id="3034235"/>
    <lineage>
        <taxon>Bacteria</taxon>
        <taxon>Bacillati</taxon>
        <taxon>Actinomycetota</taxon>
        <taxon>Actinomycetes</taxon>
        <taxon>Kitasatosporales</taxon>
        <taxon>Streptomycetaceae</taxon>
        <taxon>Streptomyces</taxon>
    </lineage>
</organism>
<sequence>MHNSDGKRRRIPRLARDLSLASLSVTALLLAVCPQAQAADGPAGVPNYQGARQVLRSARVHDTVSRFLSATANVGADGGQQDAPMNAGARDNQQTFSVNDPVALYEITPGFVTGKARPTAAGALRLSYLAALVRGAGGHQATVLLSAGPRGTAWQLAGVRDGGGDIGYADQATADSTVFTEPQIHAWYRLKGGSVQPLNQEAVAAFGGKRTMSLGAYQQLVHGRYADKLPGSAYDRKGLAGGYGLAAPARPSAGPDPALLGGSGAALALVAVGGTVAVRRRTRSA</sequence>
<comment type="caution">
    <text evidence="2">The sequence shown here is derived from an EMBL/GenBank/DDBJ whole genome shotgun (WGS) entry which is preliminary data.</text>
</comment>
<keyword evidence="3" id="KW-1185">Reference proteome</keyword>
<proteinExistence type="predicted"/>